<dbReference type="GO" id="GO:0046872">
    <property type="term" value="F:metal ion binding"/>
    <property type="evidence" value="ECO:0007669"/>
    <property type="project" value="UniProtKB-KW"/>
</dbReference>
<organism evidence="4 5">
    <name type="scientific">Bradymonas sediminis</name>
    <dbReference type="NCBI Taxonomy" id="1548548"/>
    <lineage>
        <taxon>Bacteria</taxon>
        <taxon>Deltaproteobacteria</taxon>
        <taxon>Bradymonadales</taxon>
        <taxon>Bradymonadaceae</taxon>
        <taxon>Bradymonas</taxon>
    </lineage>
</organism>
<comment type="similarity">
    <text evidence="1">Belongs to the SCO1/2 family.</text>
</comment>
<dbReference type="InterPro" id="IPR008972">
    <property type="entry name" value="Cupredoxin"/>
</dbReference>
<gene>
    <name evidence="4" type="ORF">DN745_16390</name>
</gene>
<accession>A0A2Z4FP44</accession>
<dbReference type="KEGG" id="bsed:DN745_16390"/>
<dbReference type="SUPFAM" id="SSF52833">
    <property type="entry name" value="Thioredoxin-like"/>
    <property type="match status" value="1"/>
</dbReference>
<evidence type="ECO:0000256" key="2">
    <source>
        <dbReference type="PIRSR" id="PIRSR603782-1"/>
    </source>
</evidence>
<dbReference type="EMBL" id="CP030032">
    <property type="protein sequence ID" value="AWV90811.1"/>
    <property type="molecule type" value="Genomic_DNA"/>
</dbReference>
<feature type="binding site" evidence="2">
    <location>
        <position position="122"/>
    </location>
    <ligand>
        <name>Cu cation</name>
        <dbReference type="ChEBI" id="CHEBI:23378"/>
    </ligand>
</feature>
<reference evidence="4 5" key="1">
    <citation type="submission" date="2018-06" db="EMBL/GenBank/DDBJ databases">
        <title>Lujinxingia sediminis gen. nov. sp. nov., a new facultative anaerobic member of the class Deltaproteobacteria, and proposal of Lujinxingaceae fam. nov.</title>
        <authorList>
            <person name="Guo L.-Y."/>
            <person name="Li C.-M."/>
            <person name="Wang S."/>
            <person name="Du Z.-J."/>
        </authorList>
    </citation>
    <scope>NUCLEOTIDE SEQUENCE [LARGE SCALE GENOMIC DNA]</scope>
    <source>
        <strain evidence="4 5">FA350</strain>
    </source>
</reference>
<feature type="disulfide bond" description="Redox-active" evidence="3">
    <location>
        <begin position="118"/>
        <end position="122"/>
    </location>
</feature>
<keyword evidence="3" id="KW-1015">Disulfide bond</keyword>
<evidence type="ECO:0000313" key="5">
    <source>
        <dbReference type="Proteomes" id="UP000249799"/>
    </source>
</evidence>
<sequence>MRKAAANSKFKRAKGAHVMSASTEKMTTRWESSKVLKVGGLLLVFAGLVGLGWARSAPWRSAATQADSPAPEHQLRGIHFSPPRAAPALVAVDDSAKPFSLARQPHPLAMVFFGYVGCTDVCPTNLKKFEKIQQILGPEADQVQFVFVTIDPASEPPAKMKEYLSYYKGEIIGVTSETPDGLDEAYESWKIVRNRVELEKPVNGLTYKYDHTGQIFLVQNGDKIPVSYPYGTSTETMAEDLQALLADPALGTRLPEIGEVKDVSIPAGSYRRAAQMKPTLPAYIRVKVGEGIRWTNNDYMYHFVGDISLAPGASATQVFDKAGDLYLGCTALPDEVIRISVQEDGGDAI</sequence>
<dbReference type="InterPro" id="IPR003782">
    <property type="entry name" value="SCO1/SenC"/>
</dbReference>
<keyword evidence="5" id="KW-1185">Reference proteome</keyword>
<dbReference type="PANTHER" id="PTHR12151:SF25">
    <property type="entry name" value="LINALOOL DEHYDRATASE_ISOMERASE DOMAIN-CONTAINING PROTEIN"/>
    <property type="match status" value="1"/>
</dbReference>
<dbReference type="InterPro" id="IPR036249">
    <property type="entry name" value="Thioredoxin-like_sf"/>
</dbReference>
<feature type="binding site" evidence="2">
    <location>
        <position position="211"/>
    </location>
    <ligand>
        <name>Cu cation</name>
        <dbReference type="ChEBI" id="CHEBI:23378"/>
    </ligand>
</feature>
<evidence type="ECO:0000256" key="3">
    <source>
        <dbReference type="PIRSR" id="PIRSR603782-2"/>
    </source>
</evidence>
<dbReference type="Proteomes" id="UP000249799">
    <property type="component" value="Chromosome"/>
</dbReference>
<proteinExistence type="inferred from homology"/>
<dbReference type="CDD" id="cd02968">
    <property type="entry name" value="SCO"/>
    <property type="match status" value="1"/>
</dbReference>
<evidence type="ECO:0008006" key="6">
    <source>
        <dbReference type="Google" id="ProtNLM"/>
    </source>
</evidence>
<dbReference type="Pfam" id="PF02630">
    <property type="entry name" value="SCO1-SenC"/>
    <property type="match status" value="1"/>
</dbReference>
<name>A0A2Z4FP44_9DELT</name>
<dbReference type="SUPFAM" id="SSF49503">
    <property type="entry name" value="Cupredoxins"/>
    <property type="match status" value="1"/>
</dbReference>
<dbReference type="PANTHER" id="PTHR12151">
    <property type="entry name" value="ELECTRON TRANSPORT PROTIN SCO1/SENC FAMILY MEMBER"/>
    <property type="match status" value="1"/>
</dbReference>
<protein>
    <recommendedName>
        <fullName evidence="6">Thioredoxin domain-containing protein</fullName>
    </recommendedName>
</protein>
<keyword evidence="2" id="KW-0479">Metal-binding</keyword>
<evidence type="ECO:0000313" key="4">
    <source>
        <dbReference type="EMBL" id="AWV90811.1"/>
    </source>
</evidence>
<dbReference type="Gene3D" id="3.40.30.10">
    <property type="entry name" value="Glutaredoxin"/>
    <property type="match status" value="1"/>
</dbReference>
<dbReference type="AlphaFoldDB" id="A0A2Z4FP44"/>
<keyword evidence="2" id="KW-0186">Copper</keyword>
<evidence type="ECO:0000256" key="1">
    <source>
        <dbReference type="ARBA" id="ARBA00010996"/>
    </source>
</evidence>
<dbReference type="OrthoDB" id="9790194at2"/>
<feature type="binding site" evidence="2">
    <location>
        <position position="118"/>
    </location>
    <ligand>
        <name>Cu cation</name>
        <dbReference type="ChEBI" id="CHEBI:23378"/>
    </ligand>
</feature>